<feature type="region of interest" description="Disordered" evidence="1">
    <location>
        <begin position="211"/>
        <end position="262"/>
    </location>
</feature>
<evidence type="ECO:0000313" key="3">
    <source>
        <dbReference type="Proteomes" id="UP000799537"/>
    </source>
</evidence>
<organism evidence="2 3">
    <name type="scientific">Zasmidium cellare ATCC 36951</name>
    <dbReference type="NCBI Taxonomy" id="1080233"/>
    <lineage>
        <taxon>Eukaryota</taxon>
        <taxon>Fungi</taxon>
        <taxon>Dikarya</taxon>
        <taxon>Ascomycota</taxon>
        <taxon>Pezizomycotina</taxon>
        <taxon>Dothideomycetes</taxon>
        <taxon>Dothideomycetidae</taxon>
        <taxon>Mycosphaerellales</taxon>
        <taxon>Mycosphaerellaceae</taxon>
        <taxon>Zasmidium</taxon>
    </lineage>
</organism>
<dbReference type="EMBL" id="ML993628">
    <property type="protein sequence ID" value="KAF2160217.1"/>
    <property type="molecule type" value="Genomic_DNA"/>
</dbReference>
<evidence type="ECO:0000256" key="1">
    <source>
        <dbReference type="SAM" id="MobiDB-lite"/>
    </source>
</evidence>
<keyword evidence="3" id="KW-1185">Reference proteome</keyword>
<dbReference type="AlphaFoldDB" id="A0A6A6BZJ2"/>
<protein>
    <submittedName>
        <fullName evidence="2">Uncharacterized protein</fullName>
    </submittedName>
</protein>
<evidence type="ECO:0000313" key="2">
    <source>
        <dbReference type="EMBL" id="KAF2160217.1"/>
    </source>
</evidence>
<dbReference type="Proteomes" id="UP000799537">
    <property type="component" value="Unassembled WGS sequence"/>
</dbReference>
<name>A0A6A6BZJ2_ZASCE</name>
<dbReference type="RefSeq" id="XP_033661106.1">
    <property type="nucleotide sequence ID" value="XM_033814372.1"/>
</dbReference>
<feature type="compositionally biased region" description="Polar residues" evidence="1">
    <location>
        <begin position="239"/>
        <end position="250"/>
    </location>
</feature>
<sequence>MADEPTPPIYGPPMSPSIFASKWLSKHRNRLNSHFVKPLRASPTPHPIWIFKLCYDTVEHLIHFYRQAQSLSLSTSDFPDAPERIAPISTNAHLYSPADLPSMQTNPFLGASMLTITVDGFIQRLRVVQAGETLDGLKWEEFPFVWRGMMEEVFGVVEHAERSGWWSVSEEYRTDVAKQFSEKEERDRGLPMDLPSLVDLEHAILATERTVPPLQHTSSPTPPETNPANSTIPPLFPSPLSQKPHSNPASTAAKPPRTNSRCTSLTPLLPIVVLRAAAVAPRRSIGAAEVRSSPGTAGRALGFGARIDRCVRLLPCRRRTSKMDLLHGQIEVFVAGRYQQGTYGPVERLGGFGMLFFHVWTGSAFLYIPEPADALHEQPMSPAIFSSKWLSKFQQLIAQRNIRSKPNLPSLGSHLMYAMCIEGFKHITEFHRDAIKLDLEPLDFATPPPMSKDYKDSNLNNPFFSAADMHSMKYNPFRAAMTVLMLVDTFTARLKAVNYGGKLFGMPWQSFPLEWRQNLNEVFESVDKAREAGWRGVSEKDHDALFVLRHERYTIAAMDREQGITIKPVFGPPMSPTIFQKKWLSKFRTLISEAAGHTKFITFHPLESYDLLSKQYTHLKHFDTQAAALSLQQEDFSEEPTKGIEPILGIANPFTIAIRMLMGVNWYLKKFEEMRGGDRISGFVWHDIPLAVRQRVTDLLLMRARALEDGSWPITEEIREKGAKLLEKKRVY</sequence>
<reference evidence="2" key="1">
    <citation type="journal article" date="2020" name="Stud. Mycol.">
        <title>101 Dothideomycetes genomes: a test case for predicting lifestyles and emergence of pathogens.</title>
        <authorList>
            <person name="Haridas S."/>
            <person name="Albert R."/>
            <person name="Binder M."/>
            <person name="Bloem J."/>
            <person name="Labutti K."/>
            <person name="Salamov A."/>
            <person name="Andreopoulos B."/>
            <person name="Baker S."/>
            <person name="Barry K."/>
            <person name="Bills G."/>
            <person name="Bluhm B."/>
            <person name="Cannon C."/>
            <person name="Castanera R."/>
            <person name="Culley D."/>
            <person name="Daum C."/>
            <person name="Ezra D."/>
            <person name="Gonzalez J."/>
            <person name="Henrissat B."/>
            <person name="Kuo A."/>
            <person name="Liang C."/>
            <person name="Lipzen A."/>
            <person name="Lutzoni F."/>
            <person name="Magnuson J."/>
            <person name="Mondo S."/>
            <person name="Nolan M."/>
            <person name="Ohm R."/>
            <person name="Pangilinan J."/>
            <person name="Park H.-J."/>
            <person name="Ramirez L."/>
            <person name="Alfaro M."/>
            <person name="Sun H."/>
            <person name="Tritt A."/>
            <person name="Yoshinaga Y."/>
            <person name="Zwiers L.-H."/>
            <person name="Turgeon B."/>
            <person name="Goodwin S."/>
            <person name="Spatafora J."/>
            <person name="Crous P."/>
            <person name="Grigoriev I."/>
        </authorList>
    </citation>
    <scope>NUCLEOTIDE SEQUENCE</scope>
    <source>
        <strain evidence="2">ATCC 36951</strain>
    </source>
</reference>
<accession>A0A6A6BZJ2</accession>
<gene>
    <name evidence="2" type="ORF">M409DRAFT_60135</name>
</gene>
<dbReference type="GeneID" id="54567644"/>
<proteinExistence type="predicted"/>